<dbReference type="AlphaFoldDB" id="A0A0V0GZH5"/>
<evidence type="ECO:0000313" key="1">
    <source>
        <dbReference type="EMBL" id="JAP13519.1"/>
    </source>
</evidence>
<protein>
    <submittedName>
        <fullName evidence="1">Putative ovule protein</fullName>
    </submittedName>
</protein>
<proteinExistence type="predicted"/>
<dbReference type="EMBL" id="GEDG01027917">
    <property type="protein sequence ID" value="JAP13519.1"/>
    <property type="molecule type" value="Transcribed_RNA"/>
</dbReference>
<accession>A0A0V0GZH5</accession>
<reference evidence="1" key="1">
    <citation type="submission" date="2015-12" db="EMBL/GenBank/DDBJ databases">
        <title>Gene expression during late stages of embryo sac development: a critical building block for successful pollen-pistil interactions.</title>
        <authorList>
            <person name="Liu Y."/>
            <person name="Joly V."/>
            <person name="Sabar M."/>
            <person name="Matton D.P."/>
        </authorList>
    </citation>
    <scope>NUCLEOTIDE SEQUENCE</scope>
</reference>
<name>A0A0V0GZH5_SOLCH</name>
<sequence length="66" mass="8030">MMKKSFGFPLMYIRDYYNQLLLTSHHFSLRPEFSILMTTTSHYSEVLMFVLCFRDVMVVSYSYLWI</sequence>
<organism evidence="1">
    <name type="scientific">Solanum chacoense</name>
    <name type="common">Chaco potato</name>
    <dbReference type="NCBI Taxonomy" id="4108"/>
    <lineage>
        <taxon>Eukaryota</taxon>
        <taxon>Viridiplantae</taxon>
        <taxon>Streptophyta</taxon>
        <taxon>Embryophyta</taxon>
        <taxon>Tracheophyta</taxon>
        <taxon>Spermatophyta</taxon>
        <taxon>Magnoliopsida</taxon>
        <taxon>eudicotyledons</taxon>
        <taxon>Gunneridae</taxon>
        <taxon>Pentapetalae</taxon>
        <taxon>asterids</taxon>
        <taxon>lamiids</taxon>
        <taxon>Solanales</taxon>
        <taxon>Solanaceae</taxon>
        <taxon>Solanoideae</taxon>
        <taxon>Solaneae</taxon>
        <taxon>Solanum</taxon>
    </lineage>
</organism>